<evidence type="ECO:0000313" key="2">
    <source>
        <dbReference type="Proteomes" id="UP000245539"/>
    </source>
</evidence>
<comment type="caution">
    <text evidence="1">The sequence shown here is derived from an EMBL/GenBank/DDBJ whole genome shotgun (WGS) entry which is preliminary data.</text>
</comment>
<name>A0A317C7Q1_9GAMM</name>
<dbReference type="InterPro" id="IPR047589">
    <property type="entry name" value="DUF11_rpt"/>
</dbReference>
<reference evidence="1 2" key="1">
    <citation type="submission" date="2018-05" db="EMBL/GenBank/DDBJ databases">
        <title>Leucothrix arctica sp. nov., isolated from Arctic seawater.</title>
        <authorList>
            <person name="Choi A."/>
            <person name="Baek K."/>
        </authorList>
    </citation>
    <scope>NUCLEOTIDE SEQUENCE [LARGE SCALE GENOMIC DNA]</scope>
    <source>
        <strain evidence="1 2">JCM 18388</strain>
    </source>
</reference>
<keyword evidence="2" id="KW-1185">Reference proteome</keyword>
<dbReference type="Proteomes" id="UP000245539">
    <property type="component" value="Unassembled WGS sequence"/>
</dbReference>
<dbReference type="EMBL" id="QGKM01000114">
    <property type="protein sequence ID" value="PWQ92142.1"/>
    <property type="molecule type" value="Genomic_DNA"/>
</dbReference>
<organism evidence="1 2">
    <name type="scientific">Leucothrix pacifica</name>
    <dbReference type="NCBI Taxonomy" id="1247513"/>
    <lineage>
        <taxon>Bacteria</taxon>
        <taxon>Pseudomonadati</taxon>
        <taxon>Pseudomonadota</taxon>
        <taxon>Gammaproteobacteria</taxon>
        <taxon>Thiotrichales</taxon>
        <taxon>Thiotrichaceae</taxon>
        <taxon>Leucothrix</taxon>
    </lineage>
</organism>
<accession>A0A317C7Q1</accession>
<feature type="non-terminal residue" evidence="1">
    <location>
        <position position="1"/>
    </location>
</feature>
<dbReference type="NCBIfam" id="TIGR01451">
    <property type="entry name" value="B_ant_repeat"/>
    <property type="match status" value="1"/>
</dbReference>
<proteinExistence type="predicted"/>
<protein>
    <recommendedName>
        <fullName evidence="3">DUF11 domain-containing protein</fullName>
    </recommendedName>
</protein>
<dbReference type="AlphaFoldDB" id="A0A317C7Q1"/>
<evidence type="ECO:0000313" key="1">
    <source>
        <dbReference type="EMBL" id="PWQ92142.1"/>
    </source>
</evidence>
<sequence length="201" mass="20714">LLLTIAQTATIEVTCSMPNRPDVDDGHESIIDVLATAVDSTGAIMKESTIADREDEVDVVLADGTGAASDGADRNAMHSATQTYEIEAPMLTVVKSSKVIEDPFNGTTQPKRIPGAIVEYTITIANTSDSPASGVTIADELTAVTNGEVKFVAGSIVNAAGTAEDYDTTTPNTVTATGITVPAGSVATPSEVVVTFQVEIL</sequence>
<evidence type="ECO:0008006" key="3">
    <source>
        <dbReference type="Google" id="ProtNLM"/>
    </source>
</evidence>
<gene>
    <name evidence="1" type="ORF">DKW60_22630</name>
</gene>
<dbReference type="RefSeq" id="WP_219988893.1">
    <property type="nucleotide sequence ID" value="NZ_QGKM01000114.1"/>
</dbReference>